<evidence type="ECO:0000313" key="8">
    <source>
        <dbReference type="EMBL" id="KAF4314413.1"/>
    </source>
</evidence>
<evidence type="ECO:0000256" key="2">
    <source>
        <dbReference type="ARBA" id="ARBA00022630"/>
    </source>
</evidence>
<dbReference type="EMBL" id="WWBZ02000001">
    <property type="protein sequence ID" value="KAF4314413.1"/>
    <property type="molecule type" value="Genomic_DNA"/>
</dbReference>
<reference evidence="8" key="1">
    <citation type="submission" date="2020-04" db="EMBL/GenBank/DDBJ databases">
        <title>Genome Assembly and Annotation of Botryosphaeria dothidea sdau 11-99, a Latent Pathogen of Apple Fruit Ring Rot in China.</title>
        <authorList>
            <person name="Yu C."/>
            <person name="Diao Y."/>
            <person name="Lu Q."/>
            <person name="Zhao J."/>
            <person name="Cui S."/>
            <person name="Peng C."/>
            <person name="He B."/>
            <person name="Liu H."/>
        </authorList>
    </citation>
    <scope>NUCLEOTIDE SEQUENCE [LARGE SCALE GENOMIC DNA]</scope>
    <source>
        <strain evidence="8">Sdau11-99</strain>
    </source>
</reference>
<dbReference type="SUPFAM" id="SSF51905">
    <property type="entry name" value="FAD/NAD(P)-binding domain"/>
    <property type="match status" value="1"/>
</dbReference>
<dbReference type="InterPro" id="IPR036188">
    <property type="entry name" value="FAD/NAD-bd_sf"/>
</dbReference>
<keyword evidence="2" id="KW-0285">Flavoprotein</keyword>
<dbReference type="PANTHER" id="PTHR13789">
    <property type="entry name" value="MONOOXYGENASE"/>
    <property type="match status" value="1"/>
</dbReference>
<keyword evidence="4" id="KW-0560">Oxidoreductase</keyword>
<keyword evidence="6" id="KW-1133">Transmembrane helix</keyword>
<evidence type="ECO:0000259" key="7">
    <source>
        <dbReference type="Pfam" id="PF01494"/>
    </source>
</evidence>
<organism evidence="8 9">
    <name type="scientific">Botryosphaeria dothidea</name>
    <dbReference type="NCBI Taxonomy" id="55169"/>
    <lineage>
        <taxon>Eukaryota</taxon>
        <taxon>Fungi</taxon>
        <taxon>Dikarya</taxon>
        <taxon>Ascomycota</taxon>
        <taxon>Pezizomycotina</taxon>
        <taxon>Dothideomycetes</taxon>
        <taxon>Dothideomycetes incertae sedis</taxon>
        <taxon>Botryosphaeriales</taxon>
        <taxon>Botryosphaeriaceae</taxon>
        <taxon>Botryosphaeria</taxon>
    </lineage>
</organism>
<dbReference type="InterPro" id="IPR002938">
    <property type="entry name" value="FAD-bd"/>
</dbReference>
<dbReference type="OrthoDB" id="16820at2759"/>
<keyword evidence="5" id="KW-0503">Monooxygenase</keyword>
<dbReference type="Proteomes" id="UP000572817">
    <property type="component" value="Unassembled WGS sequence"/>
</dbReference>
<dbReference type="GO" id="GO:0004497">
    <property type="term" value="F:monooxygenase activity"/>
    <property type="evidence" value="ECO:0007669"/>
    <property type="project" value="UniProtKB-KW"/>
</dbReference>
<evidence type="ECO:0000256" key="3">
    <source>
        <dbReference type="ARBA" id="ARBA00022827"/>
    </source>
</evidence>
<evidence type="ECO:0000256" key="1">
    <source>
        <dbReference type="ARBA" id="ARBA00007992"/>
    </source>
</evidence>
<proteinExistence type="inferred from homology"/>
<evidence type="ECO:0000313" key="9">
    <source>
        <dbReference type="Proteomes" id="UP000572817"/>
    </source>
</evidence>
<keyword evidence="6" id="KW-0812">Transmembrane</keyword>
<dbReference type="GO" id="GO:0071949">
    <property type="term" value="F:FAD binding"/>
    <property type="evidence" value="ECO:0007669"/>
    <property type="project" value="InterPro"/>
</dbReference>
<dbReference type="InterPro" id="IPR050493">
    <property type="entry name" value="FAD-dep_Monooxygenase_BioMet"/>
</dbReference>
<dbReference type="Gene3D" id="3.50.50.60">
    <property type="entry name" value="FAD/NAD(P)-binding domain"/>
    <property type="match status" value="1"/>
</dbReference>
<protein>
    <recommendedName>
        <fullName evidence="7">FAD-binding domain-containing protein</fullName>
    </recommendedName>
</protein>
<name>A0A8H4NBI0_9PEZI</name>
<keyword evidence="3" id="KW-0274">FAD</keyword>
<dbReference type="Pfam" id="PF01494">
    <property type="entry name" value="FAD_binding_3"/>
    <property type="match status" value="1"/>
</dbReference>
<gene>
    <name evidence="8" type="ORF">GTA08_BOTSDO00402</name>
</gene>
<dbReference type="PRINTS" id="PR00420">
    <property type="entry name" value="RNGMNOXGNASE"/>
</dbReference>
<dbReference type="AlphaFoldDB" id="A0A8H4NBI0"/>
<feature type="transmembrane region" description="Helical" evidence="6">
    <location>
        <begin position="6"/>
        <end position="28"/>
    </location>
</feature>
<keyword evidence="6" id="KW-0472">Membrane</keyword>
<evidence type="ECO:0000256" key="5">
    <source>
        <dbReference type="ARBA" id="ARBA00023033"/>
    </source>
</evidence>
<dbReference type="PANTHER" id="PTHR13789:SF309">
    <property type="entry name" value="PUTATIVE (AFU_ORTHOLOGUE AFUA_6G14510)-RELATED"/>
    <property type="match status" value="1"/>
</dbReference>
<sequence length="492" mass="53141">MAELRVAQRAIGIIGAGIAGPVFALQMLSHPTLRSLYKVTLFDQGSDPYTLSDTERMQTAGAAVGMSPNGIYPLYQLGLKEDIEKISTEIVGVSTWRAAYGPDSKPFQRVKDTVPGPHKLISRAEYASWSEDLQTNMRAMERRQLRAVLLDRIKSLGGDISWGKRLHALEALPDGSIKALFDDHHERTLDLVVGADGGWSRVRQHIILQQNHSASTTAAAAARWAPPYSNASNVYGIATHAPLQPGRDDTHGILLPRGLLSTSPLPANHIRWDLMVPEPADAPPHDVPAPVSPAADEEEPWQAAIAPGPYPRARTAALLRRHAAVFHPSARTFGRLLARSTRIVHAPLRQRVWTRSEIQGGGNGVVVGDAARLMLPSSGSGAAFAVEDGSVLAAAILNNPPRGERGGFQEALGRYAAARVGRGEKMRARADVYAKVVLGARWWWRVVREGVVLLAAAAAAAGGQGCGTGARARKDVKQFPFDLRVDVRLEKE</sequence>
<comment type="caution">
    <text evidence="8">The sequence shown here is derived from an EMBL/GenBank/DDBJ whole genome shotgun (WGS) entry which is preliminary data.</text>
</comment>
<evidence type="ECO:0000256" key="6">
    <source>
        <dbReference type="SAM" id="Phobius"/>
    </source>
</evidence>
<comment type="similarity">
    <text evidence="1">Belongs to the paxM FAD-dependent monooxygenase family.</text>
</comment>
<evidence type="ECO:0000256" key="4">
    <source>
        <dbReference type="ARBA" id="ARBA00023002"/>
    </source>
</evidence>
<keyword evidence="9" id="KW-1185">Reference proteome</keyword>
<feature type="domain" description="FAD-binding" evidence="7">
    <location>
        <begin position="62"/>
        <end position="426"/>
    </location>
</feature>
<accession>A0A8H4NBI0</accession>